<reference evidence="2" key="1">
    <citation type="submission" date="2010-05" db="EMBL/GenBank/DDBJ databases">
        <title>The Genome Sequence of Magnaporthe poae strain ATCC 64411.</title>
        <authorList>
            <consortium name="The Broad Institute Genome Sequencing Platform"/>
            <consortium name="Broad Institute Genome Sequencing Center for Infectious Disease"/>
            <person name="Ma L.-J."/>
            <person name="Dead R."/>
            <person name="Young S."/>
            <person name="Zeng Q."/>
            <person name="Koehrsen M."/>
            <person name="Alvarado L."/>
            <person name="Berlin A."/>
            <person name="Chapman S.B."/>
            <person name="Chen Z."/>
            <person name="Freedman E."/>
            <person name="Gellesch M."/>
            <person name="Goldberg J."/>
            <person name="Griggs A."/>
            <person name="Gujja S."/>
            <person name="Heilman E.R."/>
            <person name="Heiman D."/>
            <person name="Hepburn T."/>
            <person name="Howarth C."/>
            <person name="Jen D."/>
            <person name="Larson L."/>
            <person name="Mehta T."/>
            <person name="Neiman D."/>
            <person name="Pearson M."/>
            <person name="Roberts A."/>
            <person name="Saif S."/>
            <person name="Shea T."/>
            <person name="Shenoy N."/>
            <person name="Sisk P."/>
            <person name="Stolte C."/>
            <person name="Sykes S."/>
            <person name="Walk T."/>
            <person name="White J."/>
            <person name="Yandava C."/>
            <person name="Haas B."/>
            <person name="Nusbaum C."/>
            <person name="Birren B."/>
        </authorList>
    </citation>
    <scope>NUCLEOTIDE SEQUENCE</scope>
    <source>
        <strain evidence="2">ATCC 64411</strain>
    </source>
</reference>
<dbReference type="EMBL" id="GL876976">
    <property type="protein sequence ID" value="KLU90865.1"/>
    <property type="molecule type" value="Genomic_DNA"/>
</dbReference>
<accession>A0A0H2U3F8</accession>
<protein>
    <submittedName>
        <fullName evidence="2">Uncharacterized protein</fullName>
    </submittedName>
</protein>
<feature type="region of interest" description="Disordered" evidence="1">
    <location>
        <begin position="227"/>
        <end position="246"/>
    </location>
</feature>
<reference evidence="2" key="2">
    <citation type="submission" date="2011-03" db="EMBL/GenBank/DDBJ databases">
        <title>Annotation of Magnaporthe poae ATCC 64411.</title>
        <authorList>
            <person name="Ma L.-J."/>
            <person name="Dead R."/>
            <person name="Young S.K."/>
            <person name="Zeng Q."/>
            <person name="Gargeya S."/>
            <person name="Fitzgerald M."/>
            <person name="Haas B."/>
            <person name="Abouelleil A."/>
            <person name="Alvarado L."/>
            <person name="Arachchi H.M."/>
            <person name="Berlin A."/>
            <person name="Brown A."/>
            <person name="Chapman S.B."/>
            <person name="Chen Z."/>
            <person name="Dunbar C."/>
            <person name="Freedman E."/>
            <person name="Gearin G."/>
            <person name="Gellesch M."/>
            <person name="Goldberg J."/>
            <person name="Griggs A."/>
            <person name="Gujja S."/>
            <person name="Heiman D."/>
            <person name="Howarth C."/>
            <person name="Larson L."/>
            <person name="Lui A."/>
            <person name="MacDonald P.J.P."/>
            <person name="Mehta T."/>
            <person name="Montmayeur A."/>
            <person name="Murphy C."/>
            <person name="Neiman D."/>
            <person name="Pearson M."/>
            <person name="Priest M."/>
            <person name="Roberts A."/>
            <person name="Saif S."/>
            <person name="Shea T."/>
            <person name="Shenoy N."/>
            <person name="Sisk P."/>
            <person name="Stolte C."/>
            <person name="Sykes S."/>
            <person name="Yandava C."/>
            <person name="Wortman J."/>
            <person name="Nusbaum C."/>
            <person name="Birren B."/>
        </authorList>
    </citation>
    <scope>NUCLEOTIDE SEQUENCE</scope>
    <source>
        <strain evidence="2">ATCC 64411</strain>
    </source>
</reference>
<dbReference type="OrthoDB" id="4772757at2759"/>
<evidence type="ECO:0000313" key="2">
    <source>
        <dbReference type="EMBL" id="KLU90865.1"/>
    </source>
</evidence>
<gene>
    <name evidence="2" type="ORF">MAPG_09390</name>
</gene>
<feature type="non-terminal residue" evidence="2">
    <location>
        <position position="360"/>
    </location>
</feature>
<feature type="compositionally biased region" description="Low complexity" evidence="1">
    <location>
        <begin position="339"/>
        <end position="360"/>
    </location>
</feature>
<proteinExistence type="predicted"/>
<evidence type="ECO:0000256" key="1">
    <source>
        <dbReference type="SAM" id="MobiDB-lite"/>
    </source>
</evidence>
<dbReference type="VEuPathDB" id="FungiDB:MAPG_09390"/>
<organism evidence="2">
    <name type="scientific">Magnaporthiopsis poae (strain ATCC 64411 / 73-15)</name>
    <name type="common">Kentucky bluegrass fungus</name>
    <name type="synonym">Magnaporthe poae</name>
    <dbReference type="NCBI Taxonomy" id="644358"/>
    <lineage>
        <taxon>Eukaryota</taxon>
        <taxon>Fungi</taxon>
        <taxon>Dikarya</taxon>
        <taxon>Ascomycota</taxon>
        <taxon>Pezizomycotina</taxon>
        <taxon>Sordariomycetes</taxon>
        <taxon>Sordariomycetidae</taxon>
        <taxon>Magnaporthales</taxon>
        <taxon>Magnaporthaceae</taxon>
        <taxon>Magnaporthiopsis</taxon>
    </lineage>
</organism>
<dbReference type="AlphaFoldDB" id="A0A0H2U3F8"/>
<name>A0A0H2U3F8_MAGP6</name>
<sequence length="360" mass="37833">MSTPPSLVRRATALNVSRASKFSWPVASGQTTHISAVNIASMDPSPMSFSAAAAASRCEAVACRIVATRADVDETLLSDSDDAASQPHRPHLALLADEMRTFGAVANSLTVAVPRAAVIAPALQTALTRSLDDAETAWAVADKQLRRLRAFDTRAWTADAAVLEDYEMLLQAGMAVYELFRELLGVADAVRQTSALKDGSAQRLLASFAEACQVVLRRRDVLVAKNAPPPSPALTDPGPSPTAIAGPAVKLTKTKSGGGGGSGSTGGAGFLNGLTQSLQAMTANFRYKPEPLVSALCQSAARGDLQQVRGFIEQGAKCGRTQRGQENSAHLRHRRAARGDGAVAGRARGRQRAGQGRRQQ</sequence>
<feature type="region of interest" description="Disordered" evidence="1">
    <location>
        <begin position="319"/>
        <end position="360"/>
    </location>
</feature>